<proteinExistence type="inferred from homology"/>
<reference evidence="11" key="1">
    <citation type="submission" date="2016-06" db="UniProtKB">
        <authorList>
            <consortium name="WormBaseParasite"/>
        </authorList>
    </citation>
    <scope>IDENTIFICATION</scope>
</reference>
<evidence type="ECO:0000313" key="9">
    <source>
        <dbReference type="EMBL" id="VDP94709.1"/>
    </source>
</evidence>
<evidence type="ECO:0000256" key="5">
    <source>
        <dbReference type="ARBA" id="ARBA00022777"/>
    </source>
</evidence>
<dbReference type="EMBL" id="UZAN01069198">
    <property type="protein sequence ID" value="VDP94709.1"/>
    <property type="molecule type" value="Genomic_DNA"/>
</dbReference>
<dbReference type="WBParaSite" id="ECPE_0001746301-mRNA-1">
    <property type="protein sequence ID" value="ECPE_0001746301-mRNA-1"/>
    <property type="gene ID" value="ECPE_0001746301"/>
</dbReference>
<dbReference type="FunFam" id="1.10.510.10:FF:000624">
    <property type="entry name" value="Mitogen-activated protein kinase"/>
    <property type="match status" value="1"/>
</dbReference>
<keyword evidence="5" id="KW-0418">Kinase</keyword>
<dbReference type="InterPro" id="IPR008271">
    <property type="entry name" value="Ser/Thr_kinase_AS"/>
</dbReference>
<reference evidence="9 10" key="2">
    <citation type="submission" date="2018-11" db="EMBL/GenBank/DDBJ databases">
        <authorList>
            <consortium name="Pathogen Informatics"/>
        </authorList>
    </citation>
    <scope>NUCLEOTIDE SEQUENCE [LARGE SCALE GENOMIC DNA]</scope>
    <source>
        <strain evidence="9 10">Egypt</strain>
    </source>
</reference>
<keyword evidence="2" id="KW-0723">Serine/threonine-protein kinase</keyword>
<comment type="similarity">
    <text evidence="1">Belongs to the protein kinase superfamily. CMGC Ser/Thr protein kinase family. CDC2/CDKX subfamily.</text>
</comment>
<dbReference type="InterPro" id="IPR000719">
    <property type="entry name" value="Prot_kinase_dom"/>
</dbReference>
<evidence type="ECO:0000256" key="3">
    <source>
        <dbReference type="ARBA" id="ARBA00022679"/>
    </source>
</evidence>
<dbReference type="Gene3D" id="1.10.510.10">
    <property type="entry name" value="Transferase(Phosphotransferase) domain 1"/>
    <property type="match status" value="1"/>
</dbReference>
<keyword evidence="10" id="KW-1185">Reference proteome</keyword>
<evidence type="ECO:0000259" key="8">
    <source>
        <dbReference type="PROSITE" id="PS50011"/>
    </source>
</evidence>
<gene>
    <name evidence="9" type="ORF">ECPE_LOCUS17418</name>
</gene>
<evidence type="ECO:0000256" key="7">
    <source>
        <dbReference type="SAM" id="MobiDB-lite"/>
    </source>
</evidence>
<dbReference type="PROSITE" id="PS00108">
    <property type="entry name" value="PROTEIN_KINASE_ST"/>
    <property type="match status" value="1"/>
</dbReference>
<feature type="compositionally biased region" description="Polar residues" evidence="7">
    <location>
        <begin position="267"/>
        <end position="282"/>
    </location>
</feature>
<organism evidence="11">
    <name type="scientific">Echinostoma caproni</name>
    <dbReference type="NCBI Taxonomy" id="27848"/>
    <lineage>
        <taxon>Eukaryota</taxon>
        <taxon>Metazoa</taxon>
        <taxon>Spiralia</taxon>
        <taxon>Lophotrochozoa</taxon>
        <taxon>Platyhelminthes</taxon>
        <taxon>Trematoda</taxon>
        <taxon>Digenea</taxon>
        <taxon>Plagiorchiida</taxon>
        <taxon>Echinostomata</taxon>
        <taxon>Echinostomatoidea</taxon>
        <taxon>Echinostomatidae</taxon>
        <taxon>Echinostoma</taxon>
    </lineage>
</organism>
<dbReference type="PANTHER" id="PTHR24056:SF472">
    <property type="entry name" value="CYCLIN-DEPENDENT KINASE 4, ISOFORM A"/>
    <property type="match status" value="1"/>
</dbReference>
<feature type="domain" description="Protein kinase" evidence="8">
    <location>
        <begin position="1"/>
        <end position="170"/>
    </location>
</feature>
<feature type="compositionally biased region" description="Basic and acidic residues" evidence="7">
    <location>
        <begin position="296"/>
        <end position="306"/>
    </location>
</feature>
<accession>A0A183BDY3</accession>
<dbReference type="GO" id="GO:0005634">
    <property type="term" value="C:nucleus"/>
    <property type="evidence" value="ECO:0007669"/>
    <property type="project" value="TreeGrafter"/>
</dbReference>
<dbReference type="GO" id="GO:0004693">
    <property type="term" value="F:cyclin-dependent protein serine/threonine kinase activity"/>
    <property type="evidence" value="ECO:0007669"/>
    <property type="project" value="TreeGrafter"/>
</dbReference>
<evidence type="ECO:0000256" key="2">
    <source>
        <dbReference type="ARBA" id="ARBA00022527"/>
    </source>
</evidence>
<dbReference type="GO" id="GO:0005524">
    <property type="term" value="F:ATP binding"/>
    <property type="evidence" value="ECO:0007669"/>
    <property type="project" value="UniProtKB-KW"/>
</dbReference>
<dbReference type="PROSITE" id="PS50011">
    <property type="entry name" value="PROTEIN_KINASE_DOM"/>
    <property type="match status" value="1"/>
</dbReference>
<dbReference type="OrthoDB" id="1732493at2759"/>
<dbReference type="GO" id="GO:0000082">
    <property type="term" value="P:G1/S transition of mitotic cell cycle"/>
    <property type="evidence" value="ECO:0007669"/>
    <property type="project" value="TreeGrafter"/>
</dbReference>
<feature type="compositionally biased region" description="Basic residues" evidence="7">
    <location>
        <begin position="307"/>
        <end position="316"/>
    </location>
</feature>
<keyword evidence="3" id="KW-0808">Transferase</keyword>
<dbReference type="InterPro" id="IPR050108">
    <property type="entry name" value="CDK"/>
</dbReference>
<dbReference type="GO" id="GO:0000307">
    <property type="term" value="C:cyclin-dependent protein kinase holoenzyme complex"/>
    <property type="evidence" value="ECO:0007669"/>
    <property type="project" value="TreeGrafter"/>
</dbReference>
<name>A0A183BDY3_9TREM</name>
<dbReference type="AlphaFoldDB" id="A0A183BDY3"/>
<evidence type="ECO:0000256" key="4">
    <source>
        <dbReference type="ARBA" id="ARBA00022741"/>
    </source>
</evidence>
<evidence type="ECO:0000313" key="10">
    <source>
        <dbReference type="Proteomes" id="UP000272942"/>
    </source>
</evidence>
<dbReference type="GO" id="GO:0010468">
    <property type="term" value="P:regulation of gene expression"/>
    <property type="evidence" value="ECO:0007669"/>
    <property type="project" value="TreeGrafter"/>
</dbReference>
<evidence type="ECO:0000256" key="1">
    <source>
        <dbReference type="ARBA" id="ARBA00006485"/>
    </source>
</evidence>
<dbReference type="InterPro" id="IPR011009">
    <property type="entry name" value="Kinase-like_dom_sf"/>
</dbReference>
<dbReference type="Proteomes" id="UP000272942">
    <property type="component" value="Unassembled WGS sequence"/>
</dbReference>
<evidence type="ECO:0000256" key="6">
    <source>
        <dbReference type="ARBA" id="ARBA00022840"/>
    </source>
</evidence>
<keyword evidence="6" id="KW-0067">ATP-binding</keyword>
<dbReference type="GO" id="GO:0010389">
    <property type="term" value="P:regulation of G2/M transition of mitotic cell cycle"/>
    <property type="evidence" value="ECO:0007669"/>
    <property type="project" value="TreeGrafter"/>
</dbReference>
<feature type="compositionally biased region" description="Low complexity" evidence="7">
    <location>
        <begin position="250"/>
        <end position="261"/>
    </location>
</feature>
<dbReference type="GO" id="GO:0030332">
    <property type="term" value="F:cyclin binding"/>
    <property type="evidence" value="ECO:0007669"/>
    <property type="project" value="TreeGrafter"/>
</dbReference>
<dbReference type="GO" id="GO:0007165">
    <property type="term" value="P:signal transduction"/>
    <property type="evidence" value="ECO:0007669"/>
    <property type="project" value="TreeGrafter"/>
</dbReference>
<dbReference type="Pfam" id="PF00069">
    <property type="entry name" value="Pkinase"/>
    <property type="match status" value="1"/>
</dbReference>
<dbReference type="PANTHER" id="PTHR24056">
    <property type="entry name" value="CELL DIVISION PROTEIN KINASE"/>
    <property type="match status" value="1"/>
</dbReference>
<dbReference type="SMART" id="SM00220">
    <property type="entry name" value="S_TKc"/>
    <property type="match status" value="1"/>
</dbReference>
<sequence>MCDVQILLFSIPVSKSQDLSEQLLRGTDFLHSHRIIHRDLKPANILIDREGRQLKITDFGLARVLGWEAALTPVVVTLWYRAPEILVQSEYLSPCDIWAAGCIIAELFNLKPLFAKDNELAMLVVILQTLGFPADCDWPALSYLKKSDFLSVGQKTNLRKAIHTTDSAALDLLENGDALPSCPTYSNSHMTVAHRTNLEPVNSNDSDRQQQEIMISVVKHAIDEEALPVNSSWSAPSSLAGVSPNATSLPVRRPVTRQQTRAARRYTQPTVSGVPMHTSNSVVPSTSIPLTAVAEHGTKQSQDKPVRAQRQRKTARRRTVIGVGNVSGMNDVLCLCRELVTQICFSLVCFFIHFFGCC</sequence>
<feature type="region of interest" description="Disordered" evidence="7">
    <location>
        <begin position="295"/>
        <end position="316"/>
    </location>
</feature>
<feature type="region of interest" description="Disordered" evidence="7">
    <location>
        <begin position="241"/>
        <end position="282"/>
    </location>
</feature>
<protein>
    <submittedName>
        <fullName evidence="11">Protein kinase domain-containing protein</fullName>
    </submittedName>
</protein>
<dbReference type="SUPFAM" id="SSF56112">
    <property type="entry name" value="Protein kinase-like (PK-like)"/>
    <property type="match status" value="1"/>
</dbReference>
<keyword evidence="4" id="KW-0547">Nucleotide-binding</keyword>
<evidence type="ECO:0000313" key="11">
    <source>
        <dbReference type="WBParaSite" id="ECPE_0001746301-mRNA-1"/>
    </source>
</evidence>
<dbReference type="GO" id="GO:0005737">
    <property type="term" value="C:cytoplasm"/>
    <property type="evidence" value="ECO:0007669"/>
    <property type="project" value="TreeGrafter"/>
</dbReference>